<protein>
    <submittedName>
        <fullName evidence="1">DUF2277 domain-containing protein</fullName>
    </submittedName>
</protein>
<name>A0A537IIF1_9BACT</name>
<reference evidence="1 2" key="1">
    <citation type="journal article" date="2019" name="Nat. Microbiol.">
        <title>Mediterranean grassland soil C-N compound turnover is dependent on rainfall and depth, and is mediated by genomically divergent microorganisms.</title>
        <authorList>
            <person name="Diamond S."/>
            <person name="Andeer P.F."/>
            <person name="Li Z."/>
            <person name="Crits-Christoph A."/>
            <person name="Burstein D."/>
            <person name="Anantharaman K."/>
            <person name="Lane K.R."/>
            <person name="Thomas B.C."/>
            <person name="Pan C."/>
            <person name="Northen T.R."/>
            <person name="Banfield J.F."/>
        </authorList>
    </citation>
    <scope>NUCLEOTIDE SEQUENCE [LARGE SCALE GENOMIC DNA]</scope>
    <source>
        <strain evidence="1">NP_8</strain>
    </source>
</reference>
<gene>
    <name evidence="1" type="ORF">E6H05_12980</name>
</gene>
<dbReference type="Proteomes" id="UP000318834">
    <property type="component" value="Unassembled WGS sequence"/>
</dbReference>
<sequence length="90" mass="10088">MCRNIKTLFNFDPPATEEEIREASLQFVRKLSGFYKPSRANEAAFDRAVEEVTAVARNLLDSLVTNAEPRDREVEAARARARAAARFGTS</sequence>
<organism evidence="1 2">
    <name type="scientific">Candidatus Segetimicrobium genomatis</name>
    <dbReference type="NCBI Taxonomy" id="2569760"/>
    <lineage>
        <taxon>Bacteria</taxon>
        <taxon>Bacillati</taxon>
        <taxon>Candidatus Sysuimicrobiota</taxon>
        <taxon>Candidatus Sysuimicrobiia</taxon>
        <taxon>Candidatus Sysuimicrobiales</taxon>
        <taxon>Candidatus Segetimicrobiaceae</taxon>
        <taxon>Candidatus Segetimicrobium</taxon>
    </lineage>
</organism>
<dbReference type="InterPro" id="IPR018735">
    <property type="entry name" value="DUF2277"/>
</dbReference>
<proteinExistence type="predicted"/>
<dbReference type="Pfam" id="PF10041">
    <property type="entry name" value="DUF2277"/>
    <property type="match status" value="1"/>
</dbReference>
<evidence type="ECO:0000313" key="1">
    <source>
        <dbReference type="EMBL" id="TMI71088.1"/>
    </source>
</evidence>
<evidence type="ECO:0000313" key="2">
    <source>
        <dbReference type="Proteomes" id="UP000318834"/>
    </source>
</evidence>
<dbReference type="AlphaFoldDB" id="A0A537IIF1"/>
<comment type="caution">
    <text evidence="1">The sequence shown here is derived from an EMBL/GenBank/DDBJ whole genome shotgun (WGS) entry which is preliminary data.</text>
</comment>
<accession>A0A537IIF1</accession>
<dbReference type="EMBL" id="VBAP01000122">
    <property type="protein sequence ID" value="TMI71088.1"/>
    <property type="molecule type" value="Genomic_DNA"/>
</dbReference>